<dbReference type="PANTHER" id="PTHR43884">
    <property type="entry name" value="ACYL-COA DEHYDROGENASE"/>
    <property type="match status" value="1"/>
</dbReference>
<evidence type="ECO:0000256" key="14">
    <source>
        <dbReference type="SAM" id="MobiDB-lite"/>
    </source>
</evidence>
<evidence type="ECO:0000256" key="12">
    <source>
        <dbReference type="ARBA" id="ARBA00048235"/>
    </source>
</evidence>
<evidence type="ECO:0000256" key="3">
    <source>
        <dbReference type="ARBA" id="ARBA00009347"/>
    </source>
</evidence>
<keyword evidence="9" id="KW-0443">Lipid metabolism</keyword>
<dbReference type="InterPro" id="IPR037069">
    <property type="entry name" value="AcylCoA_DH/ox_N_sf"/>
</dbReference>
<evidence type="ECO:0000256" key="7">
    <source>
        <dbReference type="ARBA" id="ARBA00022832"/>
    </source>
</evidence>
<reference evidence="18" key="1">
    <citation type="submission" date="2022-03" db="EMBL/GenBank/DDBJ databases">
        <authorList>
            <person name="Santos J.D.N."/>
            <person name="Kallscheuer N."/>
            <person name="Jogler C."/>
            <person name="Lage O.M."/>
        </authorList>
    </citation>
    <scope>NUCLEOTIDE SEQUENCE</scope>
    <source>
        <strain evidence="18">M600PL45_2</strain>
    </source>
</reference>
<keyword evidence="6 13" id="KW-0274">FAD</keyword>
<evidence type="ECO:0000256" key="6">
    <source>
        <dbReference type="ARBA" id="ARBA00022827"/>
    </source>
</evidence>
<comment type="catalytic activity">
    <reaction evidence="12">
        <text>2-methylbutanoyl-CoA + oxidized [electron-transfer flavoprotein] + H(+) = (2E)-2-methylbut-2-enoyl-CoA + reduced [electron-transfer flavoprotein]</text>
        <dbReference type="Rhea" id="RHEA:43780"/>
        <dbReference type="Rhea" id="RHEA-COMP:10685"/>
        <dbReference type="Rhea" id="RHEA-COMP:10686"/>
        <dbReference type="ChEBI" id="CHEBI:15378"/>
        <dbReference type="ChEBI" id="CHEBI:57336"/>
        <dbReference type="ChEBI" id="CHEBI:57337"/>
        <dbReference type="ChEBI" id="CHEBI:57692"/>
        <dbReference type="ChEBI" id="CHEBI:58307"/>
        <dbReference type="EC" id="1.3.8.5"/>
    </reaction>
    <physiologicalReaction direction="left-to-right" evidence="12">
        <dbReference type="Rhea" id="RHEA:43781"/>
    </physiologicalReaction>
</comment>
<comment type="caution">
    <text evidence="18">The sequence shown here is derived from an EMBL/GenBank/DDBJ whole genome shotgun (WGS) entry which is preliminary data.</text>
</comment>
<feature type="domain" description="Acyl-CoA oxidase/dehydrogenase middle" evidence="16">
    <location>
        <begin position="132"/>
        <end position="229"/>
    </location>
</feature>
<organism evidence="18 19">
    <name type="scientific">Streptomyces marispadix</name>
    <dbReference type="NCBI Taxonomy" id="2922868"/>
    <lineage>
        <taxon>Bacteria</taxon>
        <taxon>Bacillati</taxon>
        <taxon>Actinomycetota</taxon>
        <taxon>Actinomycetes</taxon>
        <taxon>Kitasatosporales</taxon>
        <taxon>Streptomycetaceae</taxon>
        <taxon>Streptomyces</taxon>
    </lineage>
</organism>
<feature type="domain" description="Acyl-CoA dehydrogenase/oxidase N-terminal" evidence="17">
    <location>
        <begin position="18"/>
        <end position="128"/>
    </location>
</feature>
<dbReference type="EC" id="1.3.8.5" evidence="11"/>
<feature type="region of interest" description="Disordered" evidence="14">
    <location>
        <begin position="395"/>
        <end position="430"/>
    </location>
</feature>
<keyword evidence="19" id="KW-1185">Reference proteome</keyword>
<comment type="pathway">
    <text evidence="2">Lipid metabolism; mitochondrial fatty acid beta-oxidation.</text>
</comment>
<gene>
    <name evidence="18" type="ORF">MMA15_02615</name>
</gene>
<dbReference type="PIRSF" id="PIRSF016578">
    <property type="entry name" value="HsaA"/>
    <property type="match status" value="1"/>
</dbReference>
<evidence type="ECO:0000313" key="19">
    <source>
        <dbReference type="Proteomes" id="UP001166784"/>
    </source>
</evidence>
<dbReference type="EMBL" id="JAKWJU010000002">
    <property type="protein sequence ID" value="MCH6159347.1"/>
    <property type="molecule type" value="Genomic_DNA"/>
</dbReference>
<dbReference type="Gene3D" id="2.40.110.10">
    <property type="entry name" value="Butyryl-CoA Dehydrogenase, subunit A, domain 2"/>
    <property type="match status" value="1"/>
</dbReference>
<dbReference type="Pfam" id="PF02771">
    <property type="entry name" value="Acyl-CoA_dh_N"/>
    <property type="match status" value="1"/>
</dbReference>
<feature type="compositionally biased region" description="Basic and acidic residues" evidence="14">
    <location>
        <begin position="416"/>
        <end position="430"/>
    </location>
</feature>
<comment type="subunit">
    <text evidence="4">Homotetramer.</text>
</comment>
<dbReference type="SUPFAM" id="SSF47203">
    <property type="entry name" value="Acyl-CoA dehydrogenase C-terminal domain-like"/>
    <property type="match status" value="1"/>
</dbReference>
<evidence type="ECO:0000256" key="13">
    <source>
        <dbReference type="RuleBase" id="RU362125"/>
    </source>
</evidence>
<dbReference type="SUPFAM" id="SSF56645">
    <property type="entry name" value="Acyl-CoA dehydrogenase NM domain-like"/>
    <property type="match status" value="1"/>
</dbReference>
<dbReference type="PROSITE" id="PS00073">
    <property type="entry name" value="ACYL_COA_DH_2"/>
    <property type="match status" value="1"/>
</dbReference>
<evidence type="ECO:0000256" key="9">
    <source>
        <dbReference type="ARBA" id="ARBA00023098"/>
    </source>
</evidence>
<protein>
    <recommendedName>
        <fullName evidence="11">short-chain 2-methylacyl-CoA dehydrogenase</fullName>
        <ecNumber evidence="11">1.3.8.5</ecNumber>
    </recommendedName>
</protein>
<sequence>MPTPAPGECPPALTTLPEQARAWREKVRRFGQESVAPRARAMDVAGRLDDGLVKELFDEGLMGIEIPEVYGGSGGDLFQVVLAIEEIARHDPSAAVFVDVQNALVVSALLRHGSGDQKRRHLPRLAGGQVGAYAISEEHAGSDAFALETRAERTGDGFVVNGRKRWITSAAEAGLFLVFARTGEGPSASASALSAFLVDRDAPGLTVGEPVPKMGIRASSTCEVTFDDVHVDRGSLIGRPGDGGVLMVETLDIGKLGIAAQLVGLADGALTHALQHAEEREQFGTRIIDFQGVQFPLARTAAELEAARVLLYNTARLLQGGAPQAERIKATSMAKYIASAVAERAASQAVETLGGAGFAGEHPVEKLYRDAKIGSIYEGTSNVQFKTIASLLSGRQDGTGEHASRAHAPSGPSGHARPEHPRNDQAFGKE</sequence>
<evidence type="ECO:0000256" key="5">
    <source>
        <dbReference type="ARBA" id="ARBA00022630"/>
    </source>
</evidence>
<evidence type="ECO:0000256" key="11">
    <source>
        <dbReference type="ARBA" id="ARBA00039036"/>
    </source>
</evidence>
<dbReference type="InterPro" id="IPR006089">
    <property type="entry name" value="Acyl-CoA_DH_CS"/>
</dbReference>
<keyword evidence="7" id="KW-0276">Fatty acid metabolism</keyword>
<name>A0ABS9SSV7_9ACTN</name>
<evidence type="ECO:0000259" key="17">
    <source>
        <dbReference type="Pfam" id="PF02771"/>
    </source>
</evidence>
<proteinExistence type="inferred from homology"/>
<dbReference type="Gene3D" id="1.20.140.10">
    <property type="entry name" value="Butyryl-CoA Dehydrogenase, subunit A, domain 3"/>
    <property type="match status" value="1"/>
</dbReference>
<evidence type="ECO:0000313" key="18">
    <source>
        <dbReference type="EMBL" id="MCH6159347.1"/>
    </source>
</evidence>
<evidence type="ECO:0000256" key="2">
    <source>
        <dbReference type="ARBA" id="ARBA00005198"/>
    </source>
</evidence>
<keyword evidence="5 13" id="KW-0285">Flavoprotein</keyword>
<dbReference type="RefSeq" id="WP_241057306.1">
    <property type="nucleotide sequence ID" value="NZ_JAKWJU010000002.1"/>
</dbReference>
<dbReference type="PROSITE" id="PS00072">
    <property type="entry name" value="ACYL_COA_DH_1"/>
    <property type="match status" value="1"/>
</dbReference>
<dbReference type="InterPro" id="IPR009075">
    <property type="entry name" value="AcylCo_DH/oxidase_C"/>
</dbReference>
<evidence type="ECO:0000256" key="10">
    <source>
        <dbReference type="ARBA" id="ARBA00037895"/>
    </source>
</evidence>
<dbReference type="Proteomes" id="UP001166784">
    <property type="component" value="Unassembled WGS sequence"/>
</dbReference>
<evidence type="ECO:0000259" key="15">
    <source>
        <dbReference type="Pfam" id="PF00441"/>
    </source>
</evidence>
<dbReference type="Pfam" id="PF02770">
    <property type="entry name" value="Acyl-CoA_dh_M"/>
    <property type="match status" value="1"/>
</dbReference>
<dbReference type="InterPro" id="IPR006091">
    <property type="entry name" value="Acyl-CoA_Oxase/DH_mid-dom"/>
</dbReference>
<keyword evidence="8 13" id="KW-0560">Oxidoreductase</keyword>
<dbReference type="Pfam" id="PF00441">
    <property type="entry name" value="Acyl-CoA_dh_1"/>
    <property type="match status" value="1"/>
</dbReference>
<reference evidence="18" key="2">
    <citation type="journal article" date="2023" name="Int. J. Syst. Evol. Microbiol.">
        <title>Streptomyces marispadix sp. nov., isolated from marine beach sediment of the Northern Coast of Portugal.</title>
        <authorList>
            <person name="dos Santos J.D.N."/>
            <person name="Vitorino I.R."/>
            <person name="Kallscheuer N."/>
            <person name="Srivastava A."/>
            <person name="Krautwurst S."/>
            <person name="Marz M."/>
            <person name="Jogler C."/>
            <person name="Lobo Da Cunha A."/>
            <person name="Catita J."/>
            <person name="Goncalves H."/>
            <person name="Gonzalez I."/>
            <person name="Reyes F."/>
            <person name="Lage O.M."/>
        </authorList>
    </citation>
    <scope>NUCLEOTIDE SEQUENCE</scope>
    <source>
        <strain evidence="18">M600PL45_2</strain>
    </source>
</reference>
<comment type="cofactor">
    <cofactor evidence="1 13">
        <name>FAD</name>
        <dbReference type="ChEBI" id="CHEBI:57692"/>
    </cofactor>
</comment>
<accession>A0ABS9SSV7</accession>
<feature type="domain" description="Acyl-CoA dehydrogenase/oxidase C-terminal" evidence="15">
    <location>
        <begin position="242"/>
        <end position="389"/>
    </location>
</feature>
<evidence type="ECO:0000259" key="16">
    <source>
        <dbReference type="Pfam" id="PF02770"/>
    </source>
</evidence>
<dbReference type="InterPro" id="IPR013786">
    <property type="entry name" value="AcylCoA_DH/ox_N"/>
</dbReference>
<evidence type="ECO:0000256" key="1">
    <source>
        <dbReference type="ARBA" id="ARBA00001974"/>
    </source>
</evidence>
<dbReference type="InterPro" id="IPR046373">
    <property type="entry name" value="Acyl-CoA_Oxase/DH_mid-dom_sf"/>
</dbReference>
<evidence type="ECO:0000256" key="8">
    <source>
        <dbReference type="ARBA" id="ARBA00023002"/>
    </source>
</evidence>
<dbReference type="InterPro" id="IPR036250">
    <property type="entry name" value="AcylCo_DH-like_C"/>
</dbReference>
<evidence type="ECO:0000256" key="4">
    <source>
        <dbReference type="ARBA" id="ARBA00011881"/>
    </source>
</evidence>
<comment type="similarity">
    <text evidence="3 13">Belongs to the acyl-CoA dehydrogenase family.</text>
</comment>
<dbReference type="InterPro" id="IPR009100">
    <property type="entry name" value="AcylCoA_DH/oxidase_NM_dom_sf"/>
</dbReference>
<dbReference type="Gene3D" id="1.10.540.10">
    <property type="entry name" value="Acyl-CoA dehydrogenase/oxidase, N-terminal domain"/>
    <property type="match status" value="1"/>
</dbReference>
<dbReference type="PANTHER" id="PTHR43884:SF1">
    <property type="entry name" value="SHORT_BRANCHED CHAIN SPECIFIC ACYL-COA DEHYDROGENASE, MITOCHONDRIAL"/>
    <property type="match status" value="1"/>
</dbReference>
<comment type="pathway">
    <text evidence="10">Amino-acid degradation; L-isoleucine degradation.</text>
</comment>